<protein>
    <submittedName>
        <fullName evidence="3">NPCBM/NEW2 domain-containing protein</fullName>
    </submittedName>
</protein>
<dbReference type="RefSeq" id="WP_091307056.1">
    <property type="nucleotide sequence ID" value="NZ_FMIB01000002.1"/>
</dbReference>
<feature type="transmembrane region" description="Helical" evidence="1">
    <location>
        <begin position="75"/>
        <end position="92"/>
    </location>
</feature>
<feature type="domain" description="Glycosyl hydrolase family 98 putative carbohydrate-binding module" evidence="2">
    <location>
        <begin position="130"/>
        <end position="263"/>
    </location>
</feature>
<proteinExistence type="predicted"/>
<organism evidence="3 4">
    <name type="scientific">Micromonospora chersina</name>
    <dbReference type="NCBI Taxonomy" id="47854"/>
    <lineage>
        <taxon>Bacteria</taxon>
        <taxon>Bacillati</taxon>
        <taxon>Actinomycetota</taxon>
        <taxon>Actinomycetes</taxon>
        <taxon>Micromonosporales</taxon>
        <taxon>Micromonosporaceae</taxon>
        <taxon>Micromonospora</taxon>
    </lineage>
</organism>
<keyword evidence="1" id="KW-1133">Transmembrane helix</keyword>
<dbReference type="InterPro" id="IPR013222">
    <property type="entry name" value="Glyco_hyd_98_carb-bd"/>
</dbReference>
<dbReference type="Gene3D" id="2.60.120.1060">
    <property type="entry name" value="NPCBM/NEW2 domain"/>
    <property type="match status" value="1"/>
</dbReference>
<dbReference type="InterPro" id="IPR008979">
    <property type="entry name" value="Galactose-bd-like_sf"/>
</dbReference>
<gene>
    <name evidence="3" type="ORF">GA0070603_0727</name>
</gene>
<dbReference type="InterPro" id="IPR038637">
    <property type="entry name" value="NPCBM_sf"/>
</dbReference>
<dbReference type="Pfam" id="PF08305">
    <property type="entry name" value="NPCBM"/>
    <property type="match status" value="1"/>
</dbReference>
<evidence type="ECO:0000313" key="4">
    <source>
        <dbReference type="Proteomes" id="UP000198605"/>
    </source>
</evidence>
<keyword evidence="4" id="KW-1185">Reference proteome</keyword>
<evidence type="ECO:0000313" key="3">
    <source>
        <dbReference type="EMBL" id="SCL49172.1"/>
    </source>
</evidence>
<evidence type="ECO:0000256" key="1">
    <source>
        <dbReference type="SAM" id="Phobius"/>
    </source>
</evidence>
<dbReference type="Proteomes" id="UP000198605">
    <property type="component" value="Unassembled WGS sequence"/>
</dbReference>
<keyword evidence="1" id="KW-0472">Membrane</keyword>
<dbReference type="OrthoDB" id="3365840at2"/>
<feature type="transmembrane region" description="Helical" evidence="1">
    <location>
        <begin position="46"/>
        <end position="63"/>
    </location>
</feature>
<reference evidence="4" key="1">
    <citation type="submission" date="2016-06" db="EMBL/GenBank/DDBJ databases">
        <authorList>
            <person name="Varghese N."/>
            <person name="Submissions Spin"/>
        </authorList>
    </citation>
    <scope>NUCLEOTIDE SEQUENCE [LARGE SCALE GENOMIC DNA]</scope>
    <source>
        <strain evidence="4">DSM 44151</strain>
    </source>
</reference>
<dbReference type="GeneID" id="43277401"/>
<dbReference type="SUPFAM" id="SSF49785">
    <property type="entry name" value="Galactose-binding domain-like"/>
    <property type="match status" value="1"/>
</dbReference>
<dbReference type="STRING" id="47854.GA0070603_0727"/>
<name>A0A1C6U564_9ACTN</name>
<feature type="transmembrane region" description="Helical" evidence="1">
    <location>
        <begin position="21"/>
        <end position="40"/>
    </location>
</feature>
<dbReference type="SMART" id="SM00776">
    <property type="entry name" value="NPCBM"/>
    <property type="match status" value="1"/>
</dbReference>
<keyword evidence="1" id="KW-0812">Transmembrane</keyword>
<sequence>MRTDGITTAPVEGTAPRPARLLPQGVGVVADVAAVAALLAGGGRPIVLAASAGAVLTGGYLLVRRLGQPVDRTALVGLAVAVAGAAIFGYALRTAPGPAADAAAGEGGVAARDGGAAAPATATTSAVPPPDGATTWLFDLPPVEGGQGWRQRAATVSGTRHEQSVVASTCYATNDEAESFNLGKRYTRFTATVGVADGAPDDYRTRFTVLVDGETVFRRELGLGDSAPVEVPLTGALRLMLKVESVGLTSCDDAAVWAEPALR</sequence>
<dbReference type="AlphaFoldDB" id="A0A1C6U564"/>
<evidence type="ECO:0000259" key="2">
    <source>
        <dbReference type="SMART" id="SM00776"/>
    </source>
</evidence>
<accession>A0A1C6U564</accession>
<dbReference type="EMBL" id="FMIB01000002">
    <property type="protein sequence ID" value="SCL49172.1"/>
    <property type="molecule type" value="Genomic_DNA"/>
</dbReference>